<protein>
    <submittedName>
        <fullName evidence="2">Uncharacterized protein</fullName>
    </submittedName>
</protein>
<name>A0A2M8G616_UNCKA</name>
<organism evidence="2 3">
    <name type="scientific">candidate division WWE3 bacterium CG_4_8_14_3_um_filter_42_11</name>
    <dbReference type="NCBI Taxonomy" id="1975076"/>
    <lineage>
        <taxon>Bacteria</taxon>
        <taxon>Katanobacteria</taxon>
    </lineage>
</organism>
<evidence type="ECO:0000313" key="3">
    <source>
        <dbReference type="Proteomes" id="UP000229438"/>
    </source>
</evidence>
<accession>A0A2M8G616</accession>
<proteinExistence type="predicted"/>
<evidence type="ECO:0000313" key="2">
    <source>
        <dbReference type="EMBL" id="PJC68335.1"/>
    </source>
</evidence>
<comment type="caution">
    <text evidence="2">The sequence shown here is derived from an EMBL/GenBank/DDBJ whole genome shotgun (WGS) entry which is preliminary data.</text>
</comment>
<reference evidence="3" key="1">
    <citation type="submission" date="2017-09" db="EMBL/GenBank/DDBJ databases">
        <title>Depth-based differentiation of microbial function through sediment-hosted aquifers and enrichment of novel symbionts in the deep terrestrial subsurface.</title>
        <authorList>
            <person name="Probst A.J."/>
            <person name="Ladd B."/>
            <person name="Jarett J.K."/>
            <person name="Geller-Mcgrath D.E."/>
            <person name="Sieber C.M.K."/>
            <person name="Emerson J.B."/>
            <person name="Anantharaman K."/>
            <person name="Thomas B.C."/>
            <person name="Malmstrom R."/>
            <person name="Stieglmeier M."/>
            <person name="Klingl A."/>
            <person name="Woyke T."/>
            <person name="Ryan C.M."/>
            <person name="Banfield J.F."/>
        </authorList>
    </citation>
    <scope>NUCLEOTIDE SEQUENCE [LARGE SCALE GENOMIC DNA]</scope>
</reference>
<sequence>MTVEITNVRRVNGKAVMLTALIGDIEIGYARPMGSDGVPQEISRLRYGVQVLDIDTLSIPEADYRQLQEQVNTIFSEDRSKPRSPKKTPAGVQGKLF</sequence>
<gene>
    <name evidence="2" type="ORF">CO015_04400</name>
</gene>
<dbReference type="EMBL" id="PFQS01000102">
    <property type="protein sequence ID" value="PJC68335.1"/>
    <property type="molecule type" value="Genomic_DNA"/>
</dbReference>
<dbReference type="AlphaFoldDB" id="A0A2M8G616"/>
<dbReference type="Proteomes" id="UP000229438">
    <property type="component" value="Unassembled WGS sequence"/>
</dbReference>
<feature type="region of interest" description="Disordered" evidence="1">
    <location>
        <begin position="74"/>
        <end position="97"/>
    </location>
</feature>
<evidence type="ECO:0000256" key="1">
    <source>
        <dbReference type="SAM" id="MobiDB-lite"/>
    </source>
</evidence>